<dbReference type="OrthoDB" id="10182at2157"/>
<keyword evidence="4" id="KW-1185">Reference proteome</keyword>
<dbReference type="RefSeq" id="WP_188787249.1">
    <property type="nucleotide sequence ID" value="NZ_BMOC01000012.1"/>
</dbReference>
<gene>
    <name evidence="3" type="ORF">GCM10008995_19770</name>
</gene>
<keyword evidence="1" id="KW-0472">Membrane</keyword>
<feature type="transmembrane region" description="Helical" evidence="1">
    <location>
        <begin position="151"/>
        <end position="168"/>
    </location>
</feature>
<name>A0A830EBI8_9EURY</name>
<dbReference type="Proteomes" id="UP000653099">
    <property type="component" value="Unassembled WGS sequence"/>
</dbReference>
<keyword evidence="1" id="KW-1133">Transmembrane helix</keyword>
<organism evidence="3 4">
    <name type="scientific">Halobellus salinus</name>
    <dbReference type="NCBI Taxonomy" id="931585"/>
    <lineage>
        <taxon>Archaea</taxon>
        <taxon>Methanobacteriati</taxon>
        <taxon>Methanobacteriota</taxon>
        <taxon>Stenosarchaea group</taxon>
        <taxon>Halobacteria</taxon>
        <taxon>Halobacteriales</taxon>
        <taxon>Haloferacaceae</taxon>
        <taxon>Halobellus</taxon>
    </lineage>
</organism>
<dbReference type="PANTHER" id="PTHR14969">
    <property type="entry name" value="SPHINGOSINE-1-PHOSPHATE PHOSPHOHYDROLASE"/>
    <property type="match status" value="1"/>
</dbReference>
<keyword evidence="1" id="KW-0812">Transmembrane</keyword>
<dbReference type="AlphaFoldDB" id="A0A830EBI8"/>
<evidence type="ECO:0000256" key="1">
    <source>
        <dbReference type="SAM" id="Phobius"/>
    </source>
</evidence>
<comment type="caution">
    <text evidence="3">The sequence shown here is derived from an EMBL/GenBank/DDBJ whole genome shotgun (WGS) entry which is preliminary data.</text>
</comment>
<dbReference type="SUPFAM" id="SSF48317">
    <property type="entry name" value="Acid phosphatase/Vanadium-dependent haloperoxidase"/>
    <property type="match status" value="1"/>
</dbReference>
<dbReference type="Gene3D" id="1.20.144.10">
    <property type="entry name" value="Phosphatidic acid phosphatase type 2/haloperoxidase"/>
    <property type="match status" value="1"/>
</dbReference>
<dbReference type="Pfam" id="PF01569">
    <property type="entry name" value="PAP2"/>
    <property type="match status" value="1"/>
</dbReference>
<dbReference type="InterPro" id="IPR036938">
    <property type="entry name" value="PAP2/HPO_sf"/>
</dbReference>
<feature type="transmembrane region" description="Helical" evidence="1">
    <location>
        <begin position="63"/>
        <end position="81"/>
    </location>
</feature>
<dbReference type="PANTHER" id="PTHR14969:SF13">
    <property type="entry name" value="AT30094P"/>
    <property type="match status" value="1"/>
</dbReference>
<reference evidence="3" key="2">
    <citation type="submission" date="2020-09" db="EMBL/GenBank/DDBJ databases">
        <authorList>
            <person name="Sun Q."/>
            <person name="Ohkuma M."/>
        </authorList>
    </citation>
    <scope>NUCLEOTIDE SEQUENCE</scope>
    <source>
        <strain evidence="3">JCM 14359</strain>
    </source>
</reference>
<feature type="domain" description="Phosphatidic acid phosphatase type 2/haloperoxidase" evidence="2">
    <location>
        <begin position="68"/>
        <end position="167"/>
    </location>
</feature>
<evidence type="ECO:0000313" key="3">
    <source>
        <dbReference type="EMBL" id="GGJ09893.1"/>
    </source>
</evidence>
<accession>A0A830EBI8</accession>
<protein>
    <submittedName>
        <fullName evidence="3">Phosphatase PAP2 family protein</fullName>
    </submittedName>
</protein>
<proteinExistence type="predicted"/>
<feature type="transmembrane region" description="Helical" evidence="1">
    <location>
        <begin position="30"/>
        <end position="56"/>
    </location>
</feature>
<dbReference type="EMBL" id="BMOC01000012">
    <property type="protein sequence ID" value="GGJ09893.1"/>
    <property type="molecule type" value="Genomic_DNA"/>
</dbReference>
<evidence type="ECO:0000313" key="4">
    <source>
        <dbReference type="Proteomes" id="UP000653099"/>
    </source>
</evidence>
<sequence>MNSAVADLLAWILSVDTAVAELLVAIRHPILTKFMTSVTGLGSAAAAAVFLGIFYLAGWRRELAVGAVALGLTGVVVPALMSLVQRPFPAEPVCQTSGSGLAPHSFPSGHAAAVTILALISRGSDHLPFRIATALAATVAVSRMYLGTHYLSDTLFGVALGTAAFAVGRSLGPRLRDRLPDVE</sequence>
<evidence type="ECO:0000259" key="2">
    <source>
        <dbReference type="Pfam" id="PF01569"/>
    </source>
</evidence>
<dbReference type="InterPro" id="IPR000326">
    <property type="entry name" value="PAP2/HPO"/>
</dbReference>
<reference evidence="3" key="1">
    <citation type="journal article" date="2014" name="Int. J. Syst. Evol. Microbiol.">
        <title>Complete genome sequence of Corynebacterium casei LMG S-19264T (=DSM 44701T), isolated from a smear-ripened cheese.</title>
        <authorList>
            <consortium name="US DOE Joint Genome Institute (JGI-PGF)"/>
            <person name="Walter F."/>
            <person name="Albersmeier A."/>
            <person name="Kalinowski J."/>
            <person name="Ruckert C."/>
        </authorList>
    </citation>
    <scope>NUCLEOTIDE SEQUENCE</scope>
    <source>
        <strain evidence="3">JCM 14359</strain>
    </source>
</reference>